<dbReference type="EMBL" id="JASSZA010000009">
    <property type="protein sequence ID" value="KAK2101465.1"/>
    <property type="molecule type" value="Genomic_DNA"/>
</dbReference>
<name>A0ABQ9UWM5_SAGOE</name>
<reference evidence="2 3" key="1">
    <citation type="submission" date="2023-05" db="EMBL/GenBank/DDBJ databases">
        <title>B98-5 Cell Line De Novo Hybrid Assembly: An Optical Mapping Approach.</title>
        <authorList>
            <person name="Kananen K."/>
            <person name="Auerbach J.A."/>
            <person name="Kautto E."/>
            <person name="Blachly J.S."/>
        </authorList>
    </citation>
    <scope>NUCLEOTIDE SEQUENCE [LARGE SCALE GENOMIC DNA]</scope>
    <source>
        <strain evidence="2">B95-8</strain>
        <tissue evidence="2">Cell line</tissue>
    </source>
</reference>
<keyword evidence="3" id="KW-1185">Reference proteome</keyword>
<evidence type="ECO:0000313" key="2">
    <source>
        <dbReference type="EMBL" id="KAK2101465.1"/>
    </source>
</evidence>
<protein>
    <submittedName>
        <fullName evidence="2">Uncharacterized protein</fullName>
    </submittedName>
</protein>
<evidence type="ECO:0000313" key="3">
    <source>
        <dbReference type="Proteomes" id="UP001266305"/>
    </source>
</evidence>
<comment type="caution">
    <text evidence="2">The sequence shown here is derived from an EMBL/GenBank/DDBJ whole genome shotgun (WGS) entry which is preliminary data.</text>
</comment>
<sequence length="296" mass="31109">MPLKDISGARSHLVLALSLGPGRPSHRPFLAQLASHKLSGQLLPPSPSGPSLCLSVDPPDPARGLIVASAQPSSFLCGSLSPQAQLVASQWTPRAKPVPPGGPPVPPSVGVLASSPCPECPLVSLFGPSASFRRLLRANLPFSPRSNLCGLGSSPAPGGLCRSESSGPRLRLSRTTRLMPHAGLSRLSFCPPRVPIGPRCPRVGFSRPGSRLLLLASAGPSIGFSIRPLQAQLQFSWRLLPMGVAFQASFLPPGGLNRRDTQKAPPEEALGRQMKGCRELDRSRAKRGCQGQNLGP</sequence>
<dbReference type="Proteomes" id="UP001266305">
    <property type="component" value="Unassembled WGS sequence"/>
</dbReference>
<evidence type="ECO:0000256" key="1">
    <source>
        <dbReference type="SAM" id="MobiDB-lite"/>
    </source>
</evidence>
<accession>A0ABQ9UWM5</accession>
<feature type="compositionally biased region" description="Basic and acidic residues" evidence="1">
    <location>
        <begin position="257"/>
        <end position="283"/>
    </location>
</feature>
<organism evidence="2 3">
    <name type="scientific">Saguinus oedipus</name>
    <name type="common">Cotton-top tamarin</name>
    <name type="synonym">Oedipomidas oedipus</name>
    <dbReference type="NCBI Taxonomy" id="9490"/>
    <lineage>
        <taxon>Eukaryota</taxon>
        <taxon>Metazoa</taxon>
        <taxon>Chordata</taxon>
        <taxon>Craniata</taxon>
        <taxon>Vertebrata</taxon>
        <taxon>Euteleostomi</taxon>
        <taxon>Mammalia</taxon>
        <taxon>Eutheria</taxon>
        <taxon>Euarchontoglires</taxon>
        <taxon>Primates</taxon>
        <taxon>Haplorrhini</taxon>
        <taxon>Platyrrhini</taxon>
        <taxon>Cebidae</taxon>
        <taxon>Callitrichinae</taxon>
        <taxon>Saguinus</taxon>
    </lineage>
</organism>
<proteinExistence type="predicted"/>
<gene>
    <name evidence="2" type="ORF">P7K49_019131</name>
</gene>
<feature type="region of interest" description="Disordered" evidence="1">
    <location>
        <begin position="252"/>
        <end position="296"/>
    </location>
</feature>